<keyword evidence="11" id="KW-0472">Membrane</keyword>
<keyword evidence="6" id="KW-1278">Translocase</keyword>
<name>A0A6I0F0E2_9FIRM</name>
<keyword evidence="4" id="KW-0479">Metal-binding</keyword>
<protein>
    <submittedName>
        <fullName evidence="13">NADH-quinone oxidoreductase subunit I</fullName>
    </submittedName>
</protein>
<dbReference type="PROSITE" id="PS51379">
    <property type="entry name" value="4FE4S_FER_2"/>
    <property type="match status" value="2"/>
</dbReference>
<keyword evidence="3" id="KW-0874">Quinone</keyword>
<keyword evidence="2" id="KW-0004">4Fe-4S</keyword>
<evidence type="ECO:0000256" key="10">
    <source>
        <dbReference type="ARBA" id="ARBA00023075"/>
    </source>
</evidence>
<keyword evidence="1" id="KW-1003">Cell membrane</keyword>
<evidence type="ECO:0000256" key="1">
    <source>
        <dbReference type="ARBA" id="ARBA00022475"/>
    </source>
</evidence>
<evidence type="ECO:0000259" key="12">
    <source>
        <dbReference type="PROSITE" id="PS51379"/>
    </source>
</evidence>
<keyword evidence="10" id="KW-0830">Ubiquinone</keyword>
<gene>
    <name evidence="13" type="ORF">F9B85_01650</name>
</gene>
<evidence type="ECO:0000313" key="14">
    <source>
        <dbReference type="Proteomes" id="UP000468766"/>
    </source>
</evidence>
<dbReference type="GO" id="GO:0016651">
    <property type="term" value="F:oxidoreductase activity, acting on NAD(P)H"/>
    <property type="evidence" value="ECO:0007669"/>
    <property type="project" value="InterPro"/>
</dbReference>
<dbReference type="GO" id="GO:0051539">
    <property type="term" value="F:4 iron, 4 sulfur cluster binding"/>
    <property type="evidence" value="ECO:0007669"/>
    <property type="project" value="UniProtKB-KW"/>
</dbReference>
<keyword evidence="14" id="KW-1185">Reference proteome</keyword>
<evidence type="ECO:0000256" key="5">
    <source>
        <dbReference type="ARBA" id="ARBA00022737"/>
    </source>
</evidence>
<feature type="domain" description="4Fe-4S ferredoxin-type" evidence="12">
    <location>
        <begin position="79"/>
        <end position="108"/>
    </location>
</feature>
<dbReference type="PANTHER" id="PTHR10849">
    <property type="entry name" value="NADH DEHYDROGENASE UBIQUINONE IRON-SULFUR PROTEIN 8, MITOCHONDRIAL"/>
    <property type="match status" value="1"/>
</dbReference>
<reference evidence="13 14" key="1">
    <citation type="submission" date="2019-10" db="EMBL/GenBank/DDBJ databases">
        <title>Whole-genome sequence of the extremophile Heliorestis acidaminivorans DSM 24790.</title>
        <authorList>
            <person name="Kyndt J.A."/>
            <person name="Meyer T.E."/>
        </authorList>
    </citation>
    <scope>NUCLEOTIDE SEQUENCE [LARGE SCALE GENOMIC DNA]</scope>
    <source>
        <strain evidence="13 14">DSM 24790</strain>
    </source>
</reference>
<dbReference type="SUPFAM" id="SSF46548">
    <property type="entry name" value="alpha-helical ferredoxin"/>
    <property type="match status" value="1"/>
</dbReference>
<dbReference type="OrthoDB" id="9803192at2"/>
<sequence length="144" mass="16348">MLGKSLLTGMAVTLRELFRKNVTEEYPEVQPELGDRFRGGRLDLVVSKCIACGLCMNNCPNGSIKLKTVKDENNKRQLDSYIHNTGLCLFCNLCVEVCPTKCLVWSKEFAYAGYSRDALVFDCMALDRERIHREEQSQTTEEKG</sequence>
<proteinExistence type="predicted"/>
<organism evidence="13 14">
    <name type="scientific">Heliorestis acidaminivorans</name>
    <dbReference type="NCBI Taxonomy" id="553427"/>
    <lineage>
        <taxon>Bacteria</taxon>
        <taxon>Bacillati</taxon>
        <taxon>Bacillota</taxon>
        <taxon>Clostridia</taxon>
        <taxon>Eubacteriales</taxon>
        <taxon>Heliobacteriaceae</taxon>
        <taxon>Heliorestis</taxon>
    </lineage>
</organism>
<keyword evidence="5" id="KW-0677">Repeat</keyword>
<dbReference type="GO" id="GO:0048038">
    <property type="term" value="F:quinone binding"/>
    <property type="evidence" value="ECO:0007669"/>
    <property type="project" value="UniProtKB-KW"/>
</dbReference>
<evidence type="ECO:0000256" key="6">
    <source>
        <dbReference type="ARBA" id="ARBA00022967"/>
    </source>
</evidence>
<dbReference type="InterPro" id="IPR017896">
    <property type="entry name" value="4Fe4S_Fe-S-bd"/>
</dbReference>
<dbReference type="RefSeq" id="WP_151617862.1">
    <property type="nucleotide sequence ID" value="NZ_WBXO01000001.1"/>
</dbReference>
<dbReference type="InterPro" id="IPR017900">
    <property type="entry name" value="4Fe4S_Fe_S_CS"/>
</dbReference>
<dbReference type="Proteomes" id="UP000468766">
    <property type="component" value="Unassembled WGS sequence"/>
</dbReference>
<keyword evidence="9" id="KW-0520">NAD</keyword>
<evidence type="ECO:0000256" key="8">
    <source>
        <dbReference type="ARBA" id="ARBA00023014"/>
    </source>
</evidence>
<evidence type="ECO:0000313" key="13">
    <source>
        <dbReference type="EMBL" id="KAB2954416.1"/>
    </source>
</evidence>
<dbReference type="InterPro" id="IPR010226">
    <property type="entry name" value="NADH_quinone_OxRdtase_chainI"/>
</dbReference>
<evidence type="ECO:0000256" key="11">
    <source>
        <dbReference type="ARBA" id="ARBA00023136"/>
    </source>
</evidence>
<keyword evidence="8" id="KW-0411">Iron-sulfur</keyword>
<accession>A0A6I0F0E2</accession>
<dbReference type="GO" id="GO:0046872">
    <property type="term" value="F:metal ion binding"/>
    <property type="evidence" value="ECO:0007669"/>
    <property type="project" value="UniProtKB-KW"/>
</dbReference>
<dbReference type="PROSITE" id="PS00198">
    <property type="entry name" value="4FE4S_FER_1"/>
    <property type="match status" value="2"/>
</dbReference>
<dbReference type="PANTHER" id="PTHR10849:SF24">
    <property type="entry name" value="NADH-QUINONE OXIDOREDUCTASE SUBUNIT I 2"/>
    <property type="match status" value="1"/>
</dbReference>
<dbReference type="Pfam" id="PF12838">
    <property type="entry name" value="Fer4_7"/>
    <property type="match status" value="1"/>
</dbReference>
<evidence type="ECO:0000256" key="3">
    <source>
        <dbReference type="ARBA" id="ARBA00022719"/>
    </source>
</evidence>
<feature type="domain" description="4Fe-4S ferredoxin-type" evidence="12">
    <location>
        <begin position="40"/>
        <end position="69"/>
    </location>
</feature>
<dbReference type="EMBL" id="WBXO01000001">
    <property type="protein sequence ID" value="KAB2954416.1"/>
    <property type="molecule type" value="Genomic_DNA"/>
</dbReference>
<comment type="caution">
    <text evidence="13">The sequence shown here is derived from an EMBL/GenBank/DDBJ whole genome shotgun (WGS) entry which is preliminary data.</text>
</comment>
<dbReference type="AlphaFoldDB" id="A0A6I0F0E2"/>
<evidence type="ECO:0000256" key="2">
    <source>
        <dbReference type="ARBA" id="ARBA00022485"/>
    </source>
</evidence>
<evidence type="ECO:0000256" key="9">
    <source>
        <dbReference type="ARBA" id="ARBA00023027"/>
    </source>
</evidence>
<dbReference type="Gene3D" id="3.30.70.3270">
    <property type="match status" value="1"/>
</dbReference>
<evidence type="ECO:0000256" key="4">
    <source>
        <dbReference type="ARBA" id="ARBA00022723"/>
    </source>
</evidence>
<dbReference type="GO" id="GO:0016020">
    <property type="term" value="C:membrane"/>
    <property type="evidence" value="ECO:0007669"/>
    <property type="project" value="InterPro"/>
</dbReference>
<evidence type="ECO:0000256" key="7">
    <source>
        <dbReference type="ARBA" id="ARBA00023004"/>
    </source>
</evidence>
<keyword evidence="7" id="KW-0408">Iron</keyword>